<evidence type="ECO:0000256" key="5">
    <source>
        <dbReference type="ARBA" id="ARBA00023124"/>
    </source>
</evidence>
<evidence type="ECO:0000256" key="4">
    <source>
        <dbReference type="ARBA" id="ARBA00022801"/>
    </source>
</evidence>
<dbReference type="GO" id="GO:0016787">
    <property type="term" value="F:hydrolase activity"/>
    <property type="evidence" value="ECO:0007669"/>
    <property type="project" value="UniProtKB-KW"/>
</dbReference>
<evidence type="ECO:0000256" key="3">
    <source>
        <dbReference type="ARBA" id="ARBA00022763"/>
    </source>
</evidence>
<dbReference type="SUPFAM" id="SSF143081">
    <property type="entry name" value="BB1717-like"/>
    <property type="match status" value="1"/>
</dbReference>
<dbReference type="RefSeq" id="WP_376980696.1">
    <property type="nucleotide sequence ID" value="NZ_JBHLSV010000012.1"/>
</dbReference>
<evidence type="ECO:0000313" key="9">
    <source>
        <dbReference type="EMBL" id="MFC0674523.1"/>
    </source>
</evidence>
<dbReference type="Pfam" id="PF02586">
    <property type="entry name" value="SRAP"/>
    <property type="match status" value="1"/>
</dbReference>
<evidence type="ECO:0000256" key="6">
    <source>
        <dbReference type="ARBA" id="ARBA00023125"/>
    </source>
</evidence>
<evidence type="ECO:0000256" key="2">
    <source>
        <dbReference type="ARBA" id="ARBA00022670"/>
    </source>
</evidence>
<keyword evidence="2 8" id="KW-0645">Protease</keyword>
<dbReference type="InterPro" id="IPR003738">
    <property type="entry name" value="SRAP"/>
</dbReference>
<gene>
    <name evidence="9" type="ORF">ACFFF6_11210</name>
</gene>
<comment type="caution">
    <text evidence="9">The sequence shown here is derived from an EMBL/GenBank/DDBJ whole genome shotgun (WGS) entry which is preliminary data.</text>
</comment>
<dbReference type="InterPro" id="IPR036590">
    <property type="entry name" value="SRAP-like"/>
</dbReference>
<keyword evidence="3" id="KW-0227">DNA damage</keyword>
<dbReference type="Proteomes" id="UP001589793">
    <property type="component" value="Unassembled WGS sequence"/>
</dbReference>
<keyword evidence="4 8" id="KW-0378">Hydrolase</keyword>
<reference evidence="9 10" key="1">
    <citation type="submission" date="2024-09" db="EMBL/GenBank/DDBJ databases">
        <authorList>
            <person name="Sun Q."/>
            <person name="Mori K."/>
        </authorList>
    </citation>
    <scope>NUCLEOTIDE SEQUENCE [LARGE SCALE GENOMIC DNA]</scope>
    <source>
        <strain evidence="9 10">CICC 10874</strain>
    </source>
</reference>
<protein>
    <recommendedName>
        <fullName evidence="8">Abasic site processing protein</fullName>
        <ecNumber evidence="8">3.4.-.-</ecNumber>
    </recommendedName>
</protein>
<sequence length="233" mass="25846">MCGRFAIDDDVNAAIAAWVESTGRNWREWEPWSTWNLKPTQTMPILLETLDDGEITRRVSTARWSLVPPWAKDLKLKFPTFNARAEQIAEKATWKGPLKSRRALVPAAGYFEWRTGEDGTKVPHWIHAPGGVPVFFAGLYSWWKPKGGESPEWLLTATILTRPSAGPVAGLHDRAPLILPESVQEEWLDPGTEGTQPLVDAMVDAAAPVIEELEFHAVGPLRGDGPELIRPVG</sequence>
<evidence type="ECO:0000256" key="7">
    <source>
        <dbReference type="ARBA" id="ARBA00023239"/>
    </source>
</evidence>
<name>A0ABV6RC29_9MICO</name>
<keyword evidence="10" id="KW-1185">Reference proteome</keyword>
<evidence type="ECO:0000256" key="1">
    <source>
        <dbReference type="ARBA" id="ARBA00008136"/>
    </source>
</evidence>
<keyword evidence="6" id="KW-0238">DNA-binding</keyword>
<dbReference type="PANTHER" id="PTHR13604">
    <property type="entry name" value="DC12-RELATED"/>
    <property type="match status" value="1"/>
</dbReference>
<dbReference type="EC" id="3.4.-.-" evidence="8"/>
<keyword evidence="7" id="KW-0456">Lyase</keyword>
<accession>A0ABV6RC29</accession>
<dbReference type="EMBL" id="JBHLSV010000012">
    <property type="protein sequence ID" value="MFC0674523.1"/>
    <property type="molecule type" value="Genomic_DNA"/>
</dbReference>
<keyword evidence="5" id="KW-0190">Covalent protein-DNA linkage</keyword>
<comment type="similarity">
    <text evidence="1 8">Belongs to the SOS response-associated peptidase family.</text>
</comment>
<proteinExistence type="inferred from homology"/>
<organism evidence="9 10">
    <name type="scientific">Brachybacterium hainanense</name>
    <dbReference type="NCBI Taxonomy" id="1541174"/>
    <lineage>
        <taxon>Bacteria</taxon>
        <taxon>Bacillati</taxon>
        <taxon>Actinomycetota</taxon>
        <taxon>Actinomycetes</taxon>
        <taxon>Micrococcales</taxon>
        <taxon>Dermabacteraceae</taxon>
        <taxon>Brachybacterium</taxon>
    </lineage>
</organism>
<dbReference type="Gene3D" id="3.90.1680.10">
    <property type="entry name" value="SOS response associated peptidase-like"/>
    <property type="match status" value="1"/>
</dbReference>
<evidence type="ECO:0000256" key="8">
    <source>
        <dbReference type="RuleBase" id="RU364100"/>
    </source>
</evidence>
<dbReference type="PANTHER" id="PTHR13604:SF0">
    <property type="entry name" value="ABASIC SITE PROCESSING PROTEIN HMCES"/>
    <property type="match status" value="1"/>
</dbReference>
<evidence type="ECO:0000313" key="10">
    <source>
        <dbReference type="Proteomes" id="UP001589793"/>
    </source>
</evidence>